<name>A0A5D4HA93_9SPHI</name>
<dbReference type="AlphaFoldDB" id="A0A5D4HA93"/>
<comment type="caution">
    <text evidence="1">The sequence shown here is derived from an EMBL/GenBank/DDBJ whole genome shotgun (WGS) entry which is preliminary data.</text>
</comment>
<sequence>MEHINKFFLGLFAAILFVACKDSDKEPVLPTEQTFPFMKVGNQWNYVLKTDEGETEISYKIADKTKENYYKVMLDFVDSGLPAMEHYWFADATMFTMVTDWPDSPAKLTMLTKGCKVGDHWDYFVPASLDPEDDELSGNIRYKILEANVSMKIAGTTYTDVYTVHHTASSHPGYYTNFFISLLAGMLKADAVGYTRDENNELVYFPVDWILKSKNF</sequence>
<dbReference type="PROSITE" id="PS51257">
    <property type="entry name" value="PROKAR_LIPOPROTEIN"/>
    <property type="match status" value="1"/>
</dbReference>
<dbReference type="EMBL" id="VTAV01000002">
    <property type="protein sequence ID" value="TYR37568.1"/>
    <property type="molecule type" value="Genomic_DNA"/>
</dbReference>
<evidence type="ECO:0000313" key="2">
    <source>
        <dbReference type="Proteomes" id="UP000322362"/>
    </source>
</evidence>
<reference evidence="1 2" key="1">
    <citation type="submission" date="2019-08" db="EMBL/GenBank/DDBJ databases">
        <title>Phlebobacter frassis gen. nov. sp. nov., a new member of family Sphingobacteriaceae isolated from sand fly rearing media.</title>
        <authorList>
            <person name="Kakumanu M.L."/>
            <person name="Marayati B.F."/>
            <person name="Wada-Katsumata A."/>
            <person name="Wasserberg G."/>
            <person name="Schal C."/>
            <person name="Apperson C.S."/>
            <person name="Ponnusamy L."/>
        </authorList>
    </citation>
    <scope>NUCLEOTIDE SEQUENCE [LARGE SCALE GENOMIC DNA]</scope>
    <source>
        <strain evidence="1 2">SSI9</strain>
    </source>
</reference>
<keyword evidence="2" id="KW-1185">Reference proteome</keyword>
<protein>
    <submittedName>
        <fullName evidence="1">Uncharacterized protein</fullName>
    </submittedName>
</protein>
<evidence type="ECO:0000313" key="1">
    <source>
        <dbReference type="EMBL" id="TYR37568.1"/>
    </source>
</evidence>
<dbReference type="RefSeq" id="WP_148918307.1">
    <property type="nucleotide sequence ID" value="NZ_VTAV01000002.1"/>
</dbReference>
<proteinExistence type="predicted"/>
<gene>
    <name evidence="1" type="ORF">FXV77_06085</name>
</gene>
<organism evidence="1 2">
    <name type="scientific">Sphingobacterium phlebotomi</name>
    <dbReference type="NCBI Taxonomy" id="2605433"/>
    <lineage>
        <taxon>Bacteria</taxon>
        <taxon>Pseudomonadati</taxon>
        <taxon>Bacteroidota</taxon>
        <taxon>Sphingobacteriia</taxon>
        <taxon>Sphingobacteriales</taxon>
        <taxon>Sphingobacteriaceae</taxon>
        <taxon>Sphingobacterium</taxon>
    </lineage>
</organism>
<accession>A0A5D4HA93</accession>
<dbReference type="Proteomes" id="UP000322362">
    <property type="component" value="Unassembled WGS sequence"/>
</dbReference>